<evidence type="ECO:0000313" key="8">
    <source>
        <dbReference type="Proteomes" id="UP000470302"/>
    </source>
</evidence>
<evidence type="ECO:0000256" key="3">
    <source>
        <dbReference type="ARBA" id="ARBA00023002"/>
    </source>
</evidence>
<evidence type="ECO:0000256" key="2">
    <source>
        <dbReference type="ARBA" id="ARBA00007358"/>
    </source>
</evidence>
<organism evidence="7 8">
    <name type="scientific">Duganella vulcania</name>
    <dbReference type="NCBI Taxonomy" id="2692166"/>
    <lineage>
        <taxon>Bacteria</taxon>
        <taxon>Pseudomonadati</taxon>
        <taxon>Pseudomonadota</taxon>
        <taxon>Betaproteobacteria</taxon>
        <taxon>Burkholderiales</taxon>
        <taxon>Oxalobacteraceae</taxon>
        <taxon>Telluria group</taxon>
        <taxon>Duganella</taxon>
    </lineage>
</organism>
<comment type="cofactor">
    <cofactor evidence="1">
        <name>Fe cation</name>
        <dbReference type="ChEBI" id="CHEBI:24875"/>
    </cofactor>
</comment>
<dbReference type="FunFam" id="3.40.50.1970:FF:000003">
    <property type="entry name" value="Alcohol dehydrogenase, iron-containing"/>
    <property type="match status" value="1"/>
</dbReference>
<gene>
    <name evidence="7" type="ORF">GTP91_01500</name>
</gene>
<dbReference type="PANTHER" id="PTHR11496:SF102">
    <property type="entry name" value="ALCOHOL DEHYDROGENASE 4"/>
    <property type="match status" value="1"/>
</dbReference>
<dbReference type="InterPro" id="IPR039697">
    <property type="entry name" value="Alcohol_dehydrogenase_Fe"/>
</dbReference>
<keyword evidence="3" id="KW-0560">Oxidoreductase</keyword>
<proteinExistence type="inferred from homology"/>
<dbReference type="Pfam" id="PF25137">
    <property type="entry name" value="ADH_Fe_C"/>
    <property type="match status" value="1"/>
</dbReference>
<accession>A0A845FZ49</accession>
<dbReference type="Pfam" id="PF00465">
    <property type="entry name" value="Fe-ADH"/>
    <property type="match status" value="1"/>
</dbReference>
<dbReference type="Proteomes" id="UP000470302">
    <property type="component" value="Unassembled WGS sequence"/>
</dbReference>
<dbReference type="Gene3D" id="3.40.50.1970">
    <property type="match status" value="1"/>
</dbReference>
<dbReference type="PROSITE" id="PS00913">
    <property type="entry name" value="ADH_IRON_1"/>
    <property type="match status" value="1"/>
</dbReference>
<dbReference type="InterPro" id="IPR001670">
    <property type="entry name" value="ADH_Fe/GldA"/>
</dbReference>
<dbReference type="CDD" id="cd08193">
    <property type="entry name" value="HVD"/>
    <property type="match status" value="1"/>
</dbReference>
<dbReference type="PANTHER" id="PTHR11496">
    <property type="entry name" value="ALCOHOL DEHYDROGENASE"/>
    <property type="match status" value="1"/>
</dbReference>
<dbReference type="RefSeq" id="WP_161095170.1">
    <property type="nucleotide sequence ID" value="NZ_WWCW01000002.1"/>
</dbReference>
<dbReference type="FunFam" id="1.20.1090.10:FF:000001">
    <property type="entry name" value="Aldehyde-alcohol dehydrogenase"/>
    <property type="match status" value="1"/>
</dbReference>
<name>A0A845FZ49_9BURK</name>
<evidence type="ECO:0000313" key="7">
    <source>
        <dbReference type="EMBL" id="MYM85848.1"/>
    </source>
</evidence>
<dbReference type="AlphaFoldDB" id="A0A845FZ49"/>
<dbReference type="InterPro" id="IPR056798">
    <property type="entry name" value="ADH_Fe_C"/>
</dbReference>
<dbReference type="GO" id="GO:0004022">
    <property type="term" value="F:alcohol dehydrogenase (NAD+) activity"/>
    <property type="evidence" value="ECO:0007669"/>
    <property type="project" value="TreeGrafter"/>
</dbReference>
<dbReference type="EMBL" id="WWCW01000002">
    <property type="protein sequence ID" value="MYM85848.1"/>
    <property type="molecule type" value="Genomic_DNA"/>
</dbReference>
<evidence type="ECO:0000259" key="6">
    <source>
        <dbReference type="Pfam" id="PF25137"/>
    </source>
</evidence>
<keyword evidence="4" id="KW-0520">NAD</keyword>
<comment type="caution">
    <text evidence="7">The sequence shown here is derived from an EMBL/GenBank/DDBJ whole genome shotgun (WGS) entry which is preliminary data.</text>
</comment>
<evidence type="ECO:0000259" key="5">
    <source>
        <dbReference type="Pfam" id="PF00465"/>
    </source>
</evidence>
<dbReference type="Gene3D" id="1.20.1090.10">
    <property type="entry name" value="Dehydroquinate synthase-like - alpha domain"/>
    <property type="match status" value="1"/>
</dbReference>
<reference evidence="7 8" key="1">
    <citation type="submission" date="2020-01" db="EMBL/GenBank/DDBJ databases">
        <title>Novel species isolated from a subtropical stream in China.</title>
        <authorList>
            <person name="Lu H."/>
        </authorList>
    </citation>
    <scope>NUCLEOTIDE SEQUENCE [LARGE SCALE GENOMIC DNA]</scope>
    <source>
        <strain evidence="7 8">FT82W</strain>
    </source>
</reference>
<dbReference type="SUPFAM" id="SSF56796">
    <property type="entry name" value="Dehydroquinate synthase-like"/>
    <property type="match status" value="1"/>
</dbReference>
<dbReference type="GO" id="GO:0046872">
    <property type="term" value="F:metal ion binding"/>
    <property type="evidence" value="ECO:0007669"/>
    <property type="project" value="InterPro"/>
</dbReference>
<feature type="domain" description="Fe-containing alcohol dehydrogenase-like C-terminal" evidence="6">
    <location>
        <begin position="192"/>
        <end position="387"/>
    </location>
</feature>
<protein>
    <submittedName>
        <fullName evidence="7">Iron-containing alcohol dehydrogenase</fullName>
    </submittedName>
</protein>
<comment type="similarity">
    <text evidence="2">Belongs to the iron-containing alcohol dehydrogenase family.</text>
</comment>
<feature type="domain" description="Alcohol dehydrogenase iron-type/glycerol dehydrogenase GldA" evidence="5">
    <location>
        <begin position="14"/>
        <end position="180"/>
    </location>
</feature>
<evidence type="ECO:0000256" key="4">
    <source>
        <dbReference type="ARBA" id="ARBA00023027"/>
    </source>
</evidence>
<sequence>MTDFPAFAFSTVAHIVSELGAAGRLGEHIVQRFPAARRALLVTDPGFLKTGLADAPAASLRAAGLAVEIYSNVLADPPEAVVLDAVAEAHKHRADIIIGLGGGSSMDVAKLIAVLAGNDQPLSAIYGIGNVKGARLPLVQIPTTAGTGSEVTNIAIVTTGATTKMGVVAPQLYADLALLDAELTLGLPPMVTAATGIDAMVHAIEAYTSRHKKNPLSDIFARKALGLLSANLIRACENGGDLAARQAMLLGAMLAGQAFSNAPVAAVHALAYPIGGIFHVPHGLSNSLVLPHVLRFNAPEAAALYAELAEIVVPQASGSVEARAEALVVAMQQIAIITGIERTLQQVGIRETDLDRLADDAMLQTRLLGNNPRTVTRDDARAIYAAAL</sequence>
<evidence type="ECO:0000256" key="1">
    <source>
        <dbReference type="ARBA" id="ARBA00001962"/>
    </source>
</evidence>
<dbReference type="InterPro" id="IPR018211">
    <property type="entry name" value="ADH_Fe_CS"/>
</dbReference>